<dbReference type="AlphaFoldDB" id="A0A858Q435"/>
<dbReference type="KEGG" id="metu:GNH96_00535"/>
<name>A0A858Q435_9GAMM</name>
<dbReference type="Proteomes" id="UP000503004">
    <property type="component" value="Chromosome"/>
</dbReference>
<evidence type="ECO:0000313" key="2">
    <source>
        <dbReference type="EMBL" id="QJD28600.1"/>
    </source>
</evidence>
<gene>
    <name evidence="2" type="ORF">GNH96_00535</name>
</gene>
<accession>A0A858Q435</accession>
<dbReference type="EMBL" id="CP046565">
    <property type="protein sequence ID" value="QJD28600.1"/>
    <property type="molecule type" value="Genomic_DNA"/>
</dbReference>
<proteinExistence type="predicted"/>
<reference evidence="3" key="1">
    <citation type="submission" date="2019-12" db="EMBL/GenBank/DDBJ databases">
        <authorList>
            <person name="Awala S.I."/>
            <person name="Rhee S.K."/>
        </authorList>
    </citation>
    <scope>NUCLEOTIDE SEQUENCE [LARGE SCALE GENOMIC DNA]</scope>
    <source>
        <strain evidence="3">IM1</strain>
    </source>
</reference>
<dbReference type="Pfam" id="PF02810">
    <property type="entry name" value="SEC-C"/>
    <property type="match status" value="1"/>
</dbReference>
<protein>
    <recommendedName>
        <fullName evidence="4">SEC-C motif domain protein</fullName>
    </recommendedName>
</protein>
<evidence type="ECO:0008006" key="4">
    <source>
        <dbReference type="Google" id="ProtNLM"/>
    </source>
</evidence>
<keyword evidence="3" id="KW-1185">Reference proteome</keyword>
<dbReference type="InterPro" id="IPR004027">
    <property type="entry name" value="SEC_C_motif"/>
</dbReference>
<sequence>MPSGGCSEPMSDTPSSRPCGSGRNFKHCCAA</sequence>
<organism evidence="2 3">
    <name type="scientific">Methylococcus geothermalis</name>
    <dbReference type="NCBI Taxonomy" id="2681310"/>
    <lineage>
        <taxon>Bacteria</taxon>
        <taxon>Pseudomonadati</taxon>
        <taxon>Pseudomonadota</taxon>
        <taxon>Gammaproteobacteria</taxon>
        <taxon>Methylococcales</taxon>
        <taxon>Methylococcaceae</taxon>
        <taxon>Methylococcus</taxon>
    </lineage>
</organism>
<evidence type="ECO:0000256" key="1">
    <source>
        <dbReference type="SAM" id="MobiDB-lite"/>
    </source>
</evidence>
<feature type="region of interest" description="Disordered" evidence="1">
    <location>
        <begin position="1"/>
        <end position="24"/>
    </location>
</feature>
<evidence type="ECO:0000313" key="3">
    <source>
        <dbReference type="Proteomes" id="UP000503004"/>
    </source>
</evidence>